<evidence type="ECO:0000256" key="1">
    <source>
        <dbReference type="SAM" id="Phobius"/>
    </source>
</evidence>
<keyword evidence="2" id="KW-0378">Hydrolase</keyword>
<keyword evidence="1" id="KW-0472">Membrane</keyword>
<comment type="caution">
    <text evidence="2">The sequence shown here is derived from an EMBL/GenBank/DDBJ whole genome shotgun (WGS) entry which is preliminary data.</text>
</comment>
<reference evidence="2 3" key="1">
    <citation type="submission" date="2020-08" db="EMBL/GenBank/DDBJ databases">
        <title>Sequencing the genomes of 1000 actinobacteria strains.</title>
        <authorList>
            <person name="Klenk H.-P."/>
        </authorList>
    </citation>
    <scope>NUCLEOTIDE SEQUENCE [LARGE SCALE GENOMIC DNA]</scope>
    <source>
        <strain evidence="2 3">DSM 45486</strain>
    </source>
</reference>
<feature type="transmembrane region" description="Helical" evidence="1">
    <location>
        <begin position="37"/>
        <end position="57"/>
    </location>
</feature>
<proteinExistence type="predicted"/>
<accession>A0A7W9M131</accession>
<keyword evidence="3" id="KW-1185">Reference proteome</keyword>
<dbReference type="Proteomes" id="UP000552097">
    <property type="component" value="Unassembled WGS sequence"/>
</dbReference>
<gene>
    <name evidence="2" type="ORF">F4560_003226</name>
</gene>
<evidence type="ECO:0000313" key="2">
    <source>
        <dbReference type="EMBL" id="MBB5803458.1"/>
    </source>
</evidence>
<keyword evidence="1" id="KW-1133">Transmembrane helix</keyword>
<feature type="transmembrane region" description="Helical" evidence="1">
    <location>
        <begin position="64"/>
        <end position="87"/>
    </location>
</feature>
<organism evidence="2 3">
    <name type="scientific">Saccharothrix ecbatanensis</name>
    <dbReference type="NCBI Taxonomy" id="1105145"/>
    <lineage>
        <taxon>Bacteria</taxon>
        <taxon>Bacillati</taxon>
        <taxon>Actinomycetota</taxon>
        <taxon>Actinomycetes</taxon>
        <taxon>Pseudonocardiales</taxon>
        <taxon>Pseudonocardiaceae</taxon>
        <taxon>Saccharothrix</taxon>
    </lineage>
</organism>
<dbReference type="GO" id="GO:0016787">
    <property type="term" value="F:hydrolase activity"/>
    <property type="evidence" value="ECO:0007669"/>
    <property type="project" value="UniProtKB-KW"/>
</dbReference>
<dbReference type="EMBL" id="JACHMO010000001">
    <property type="protein sequence ID" value="MBB5803458.1"/>
    <property type="molecule type" value="Genomic_DNA"/>
</dbReference>
<name>A0A7W9M131_9PSEU</name>
<evidence type="ECO:0000313" key="3">
    <source>
        <dbReference type="Proteomes" id="UP000552097"/>
    </source>
</evidence>
<sequence>MPLWRLHLLRLGYLVLGGGLAVYRWPDLFNHDRPWPLMSSVVTCMLVAMSILAFFGLRYPVQMLPVLLFEVAWKLTWLVAVALPLWLNQQMDPDTWASAMEILWVVVILAVVPWRYVFSNFLVRRGDRWR</sequence>
<feature type="transmembrane region" description="Helical" evidence="1">
    <location>
        <begin position="102"/>
        <end position="123"/>
    </location>
</feature>
<dbReference type="AlphaFoldDB" id="A0A7W9M131"/>
<keyword evidence="1" id="KW-0812">Transmembrane</keyword>
<protein>
    <submittedName>
        <fullName evidence="2">Putative effector of murein hydrolase</fullName>
    </submittedName>
</protein>
<feature type="transmembrane region" description="Helical" evidence="1">
    <location>
        <begin position="7"/>
        <end position="25"/>
    </location>
</feature>